<dbReference type="SUPFAM" id="SSF56784">
    <property type="entry name" value="HAD-like"/>
    <property type="match status" value="1"/>
</dbReference>
<dbReference type="SFLD" id="SFLDG01135">
    <property type="entry name" value="C1.5.6:_HAD__Beta-PGM__Phospha"/>
    <property type="match status" value="1"/>
</dbReference>
<sequence>MKIGGRGVPEIRGASICLTWYNGGEQYPSGPSGNRGTGFPVTGSVDPKQYKGEENQMLRAVIFDFDGLILDTETAGYRTFAEMFAAYDAQLPLDLWARAIGSSDHHDEIYDHLEAAAGHKLDRETLERERREKKISLIAREKALPGVRSVLEQAGELGWKIGLASSSDRAWVEGHLEKLGLRHYFSCLCNREDVERTKPDPALYLQAAKCLGVDPSEAVALEDSPNGALAAKRAGMRCIIVPNRVTRSLSFGEVDLRLSSLEELNLREWAQTCPVREEQR</sequence>
<dbReference type="GO" id="GO:0046872">
    <property type="term" value="F:metal ion binding"/>
    <property type="evidence" value="ECO:0007669"/>
    <property type="project" value="UniProtKB-KW"/>
</dbReference>
<evidence type="ECO:0000313" key="4">
    <source>
        <dbReference type="EMBL" id="SIS75172.1"/>
    </source>
</evidence>
<gene>
    <name evidence="4" type="ORF">SAMN05421790_104278</name>
</gene>
<reference evidence="5" key="1">
    <citation type="submission" date="2017-01" db="EMBL/GenBank/DDBJ databases">
        <authorList>
            <person name="Varghese N."/>
            <person name="Submissions S."/>
        </authorList>
    </citation>
    <scope>NUCLEOTIDE SEQUENCE [LARGE SCALE GENOMIC DNA]</scope>
    <source>
        <strain evidence="5">DSM 45196</strain>
    </source>
</reference>
<dbReference type="PANTHER" id="PTHR18901:SF38">
    <property type="entry name" value="PSEUDOURIDINE-5'-PHOSPHATASE"/>
    <property type="match status" value="1"/>
</dbReference>
<dbReference type="CDD" id="cd16423">
    <property type="entry name" value="HAD_BPGM-like"/>
    <property type="match status" value="1"/>
</dbReference>
<name>A0A1N7LN13_9BACL</name>
<keyword evidence="2" id="KW-0479">Metal-binding</keyword>
<evidence type="ECO:0000256" key="1">
    <source>
        <dbReference type="ARBA" id="ARBA00006171"/>
    </source>
</evidence>
<organism evidence="4 5">
    <name type="scientific">Kroppenstedtia eburnea</name>
    <dbReference type="NCBI Taxonomy" id="714067"/>
    <lineage>
        <taxon>Bacteria</taxon>
        <taxon>Bacillati</taxon>
        <taxon>Bacillota</taxon>
        <taxon>Bacilli</taxon>
        <taxon>Bacillales</taxon>
        <taxon>Thermoactinomycetaceae</taxon>
        <taxon>Kroppenstedtia</taxon>
    </lineage>
</organism>
<dbReference type="Pfam" id="PF13419">
    <property type="entry name" value="HAD_2"/>
    <property type="match status" value="1"/>
</dbReference>
<dbReference type="SFLD" id="SFLDG01129">
    <property type="entry name" value="C1.5:_HAD__Beta-PGM__Phosphata"/>
    <property type="match status" value="1"/>
</dbReference>
<accession>A0A1N7LN13</accession>
<evidence type="ECO:0000256" key="2">
    <source>
        <dbReference type="ARBA" id="ARBA00022723"/>
    </source>
</evidence>
<dbReference type="EMBL" id="FTOD01000004">
    <property type="protein sequence ID" value="SIS75172.1"/>
    <property type="molecule type" value="Genomic_DNA"/>
</dbReference>
<dbReference type="FunFam" id="3.40.50.1000:FF:000036">
    <property type="entry name" value="HAD family hydrolase"/>
    <property type="match status" value="1"/>
</dbReference>
<evidence type="ECO:0000256" key="3">
    <source>
        <dbReference type="ARBA" id="ARBA00022801"/>
    </source>
</evidence>
<keyword evidence="5" id="KW-1185">Reference proteome</keyword>
<dbReference type="Gene3D" id="1.10.150.240">
    <property type="entry name" value="Putative phosphatase, domain 2"/>
    <property type="match status" value="1"/>
</dbReference>
<dbReference type="AlphaFoldDB" id="A0A1N7LN13"/>
<keyword evidence="3" id="KW-0378">Hydrolase</keyword>
<proteinExistence type="inferred from homology"/>
<dbReference type="PRINTS" id="PR00413">
    <property type="entry name" value="HADHALOGNASE"/>
</dbReference>
<dbReference type="NCBIfam" id="TIGR01509">
    <property type="entry name" value="HAD-SF-IA-v3"/>
    <property type="match status" value="1"/>
</dbReference>
<evidence type="ECO:0000313" key="5">
    <source>
        <dbReference type="Proteomes" id="UP000186795"/>
    </source>
</evidence>
<comment type="similarity">
    <text evidence="1">Belongs to the HAD-like hydrolase superfamily. CbbY/CbbZ/Gph/YieH family.</text>
</comment>
<dbReference type="Proteomes" id="UP000186795">
    <property type="component" value="Unassembled WGS sequence"/>
</dbReference>
<dbReference type="Gene3D" id="3.40.50.1000">
    <property type="entry name" value="HAD superfamily/HAD-like"/>
    <property type="match status" value="1"/>
</dbReference>
<dbReference type="InterPro" id="IPR041492">
    <property type="entry name" value="HAD_2"/>
</dbReference>
<dbReference type="InterPro" id="IPR023214">
    <property type="entry name" value="HAD_sf"/>
</dbReference>
<dbReference type="InterPro" id="IPR023198">
    <property type="entry name" value="PGP-like_dom2"/>
</dbReference>
<protein>
    <submittedName>
        <fullName evidence="4">Haloacid dehalogenase superfamily, subfamily IA, variant 3 with third motif having DD or ED</fullName>
    </submittedName>
</protein>
<dbReference type="PANTHER" id="PTHR18901">
    <property type="entry name" value="2-DEOXYGLUCOSE-6-PHOSPHATE PHOSPHATASE 2"/>
    <property type="match status" value="1"/>
</dbReference>
<dbReference type="SFLD" id="SFLDS00003">
    <property type="entry name" value="Haloacid_Dehalogenase"/>
    <property type="match status" value="1"/>
</dbReference>
<dbReference type="InterPro" id="IPR006439">
    <property type="entry name" value="HAD-SF_hydro_IA"/>
</dbReference>
<dbReference type="InterPro" id="IPR036412">
    <property type="entry name" value="HAD-like_sf"/>
</dbReference>
<dbReference type="GO" id="GO:0016787">
    <property type="term" value="F:hydrolase activity"/>
    <property type="evidence" value="ECO:0007669"/>
    <property type="project" value="UniProtKB-KW"/>
</dbReference>